<gene>
    <name evidence="1" type="ORF">GCM10007100_14300</name>
</gene>
<accession>A0A918TIF6</accession>
<keyword evidence="2" id="KW-1185">Reference proteome</keyword>
<protein>
    <submittedName>
        <fullName evidence="1">Uncharacterized protein</fullName>
    </submittedName>
</protein>
<comment type="caution">
    <text evidence="1">The sequence shown here is derived from an EMBL/GenBank/DDBJ whole genome shotgun (WGS) entry which is preliminary data.</text>
</comment>
<dbReference type="Proteomes" id="UP000644507">
    <property type="component" value="Unassembled WGS sequence"/>
</dbReference>
<proteinExistence type="predicted"/>
<sequence length="868" mass="91497">MFLGGQEVKIAVEANQVAVADGLYVDDVFGALGENQSIPGLQDLLIYLAFDLTTLPEGAVVVSAEVNVFDWNPVDAEVVAMTFVDVPADFDPETLTYELAEASYGAAPISDPENPVVGLQPAVVRWTGSALMDNTDPPGAATVGSRRTFEASGTYSDEDLVAALNADLSEGDGKVTFAYHGHSLADNSLIGINYPDAEAGPTLQLTVAVPSGAGPTTTYNFDTRTLEGWGNLTASSLPNGPSGHGVISEDDPAVGNSVPPLPQSSPSFIGPVPFEAEDGGNTRDGSHETLVLRSPEFRIYPNGALSFSLIGGSHPDLDLAEVNRNGLPAQSSGAGAIGFALRRVSDGEYLGFWGRSEDGGTSWETITVEGPELAELVAGEECYTLDFIDSYHGAWAWAGFDDVVIREGVPTVSYDFEDGTLQGWTSVQTSTTADGPTEYAVIDTTAEPVGNSAYPVANSAPYVLGPVPFEAESGDNTRDRAHATLLLRSPEFALHGNGAISFAVLGGTKPALDLAEVNANGLPASSSPDGALGVALRRVSDGRYLGFWSRTIEEGSQFWETVTVEGDELTGLVEDGELYTLDLIDSNHGSWAWACYDNVTISQGSPGAAFDFDDRTLQGWVNVTNSATANGPTHLGILSNDDPNVGNSVPPFANSAPSFVGPLPFEAEDNTNTRDQAHETLILRSPEFTLYPNGALSFSLIGGAHGEFNFDEINANGLPANSIPDGDGVIGFGLRRVSDGSYLTFNSRTESGGDFWEVVSLDSVDLRGKVASGGEVVTLDFIDSRHGGWGWGGFDDVSISYGTALPSKGEEPFIDVVQGENGEIEVYFEGTLQVSEDLSGTWTTLTDATSPYTLSSSESTVRFARAVK</sequence>
<dbReference type="EMBL" id="BMXI01000005">
    <property type="protein sequence ID" value="GHC49472.1"/>
    <property type="molecule type" value="Genomic_DNA"/>
</dbReference>
<dbReference type="AlphaFoldDB" id="A0A918TIF6"/>
<evidence type="ECO:0000313" key="2">
    <source>
        <dbReference type="Proteomes" id="UP000644507"/>
    </source>
</evidence>
<evidence type="ECO:0000313" key="1">
    <source>
        <dbReference type="EMBL" id="GHC49472.1"/>
    </source>
</evidence>
<name>A0A918TIF6_9BACT</name>
<reference evidence="1" key="1">
    <citation type="journal article" date="2014" name="Int. J. Syst. Evol. Microbiol.">
        <title>Complete genome sequence of Corynebacterium casei LMG S-19264T (=DSM 44701T), isolated from a smear-ripened cheese.</title>
        <authorList>
            <consortium name="US DOE Joint Genome Institute (JGI-PGF)"/>
            <person name="Walter F."/>
            <person name="Albersmeier A."/>
            <person name="Kalinowski J."/>
            <person name="Ruckert C."/>
        </authorList>
    </citation>
    <scope>NUCLEOTIDE SEQUENCE</scope>
    <source>
        <strain evidence="1">KCTC 12988</strain>
    </source>
</reference>
<reference evidence="1" key="2">
    <citation type="submission" date="2020-09" db="EMBL/GenBank/DDBJ databases">
        <authorList>
            <person name="Sun Q."/>
            <person name="Kim S."/>
        </authorList>
    </citation>
    <scope>NUCLEOTIDE SEQUENCE</scope>
    <source>
        <strain evidence="1">KCTC 12988</strain>
    </source>
</reference>
<organism evidence="1 2">
    <name type="scientific">Roseibacillus persicicus</name>
    <dbReference type="NCBI Taxonomy" id="454148"/>
    <lineage>
        <taxon>Bacteria</taxon>
        <taxon>Pseudomonadati</taxon>
        <taxon>Verrucomicrobiota</taxon>
        <taxon>Verrucomicrobiia</taxon>
        <taxon>Verrucomicrobiales</taxon>
        <taxon>Verrucomicrobiaceae</taxon>
        <taxon>Roseibacillus</taxon>
    </lineage>
</organism>